<dbReference type="EMBL" id="JARGDH010000001">
    <property type="protein sequence ID" value="KAL0278883.1"/>
    <property type="molecule type" value="Genomic_DNA"/>
</dbReference>
<dbReference type="SUPFAM" id="SSF49842">
    <property type="entry name" value="TNF-like"/>
    <property type="match status" value="1"/>
</dbReference>
<dbReference type="AlphaFoldDB" id="A0AAW2IB24"/>
<feature type="domain" description="C1q" evidence="2">
    <location>
        <begin position="33"/>
        <end position="166"/>
    </location>
</feature>
<proteinExistence type="predicted"/>
<name>A0AAW2IB24_9NEOP</name>
<accession>A0AAW2IB24</accession>
<keyword evidence="1" id="KW-0732">Signal</keyword>
<feature type="signal peptide" evidence="1">
    <location>
        <begin position="1"/>
        <end position="16"/>
    </location>
</feature>
<dbReference type="Gene3D" id="2.60.120.40">
    <property type="match status" value="1"/>
</dbReference>
<dbReference type="InterPro" id="IPR001073">
    <property type="entry name" value="C1q_dom"/>
</dbReference>
<dbReference type="SMART" id="SM00110">
    <property type="entry name" value="C1Q"/>
    <property type="match status" value="1"/>
</dbReference>
<organism evidence="3">
    <name type="scientific">Menopon gallinae</name>
    <name type="common">poultry shaft louse</name>
    <dbReference type="NCBI Taxonomy" id="328185"/>
    <lineage>
        <taxon>Eukaryota</taxon>
        <taxon>Metazoa</taxon>
        <taxon>Ecdysozoa</taxon>
        <taxon>Arthropoda</taxon>
        <taxon>Hexapoda</taxon>
        <taxon>Insecta</taxon>
        <taxon>Pterygota</taxon>
        <taxon>Neoptera</taxon>
        <taxon>Paraneoptera</taxon>
        <taxon>Psocodea</taxon>
        <taxon>Troctomorpha</taxon>
        <taxon>Phthiraptera</taxon>
        <taxon>Amblycera</taxon>
        <taxon>Menoponidae</taxon>
        <taxon>Menopon</taxon>
    </lineage>
</organism>
<evidence type="ECO:0000256" key="1">
    <source>
        <dbReference type="SAM" id="SignalP"/>
    </source>
</evidence>
<dbReference type="Pfam" id="PF00386">
    <property type="entry name" value="C1q"/>
    <property type="match status" value="1"/>
</dbReference>
<protein>
    <recommendedName>
        <fullName evidence="2">C1q domain-containing protein</fullName>
    </recommendedName>
</protein>
<comment type="caution">
    <text evidence="3">The sequence shown here is derived from an EMBL/GenBank/DDBJ whole genome shotgun (WGS) entry which is preliminary data.</text>
</comment>
<reference evidence="3" key="1">
    <citation type="journal article" date="2024" name="Gigascience">
        <title>Chromosome-level genome of the poultry shaft louse Menopon gallinae provides insight into the host-switching and adaptive evolution of parasitic lice.</title>
        <authorList>
            <person name="Xu Y."/>
            <person name="Ma L."/>
            <person name="Liu S."/>
            <person name="Liang Y."/>
            <person name="Liu Q."/>
            <person name="He Z."/>
            <person name="Tian L."/>
            <person name="Duan Y."/>
            <person name="Cai W."/>
            <person name="Li H."/>
            <person name="Song F."/>
        </authorList>
    </citation>
    <scope>NUCLEOTIDE SEQUENCE</scope>
    <source>
        <strain evidence="3">Cailab_2023a</strain>
    </source>
</reference>
<evidence type="ECO:0000259" key="2">
    <source>
        <dbReference type="SMART" id="SM00110"/>
    </source>
</evidence>
<sequence length="167" mass="17826">MQFIWVFLGLVAVAQSAVPEAPRNGKGKRIGQASDCNGAVAFSAVANPKDGKPPKKGANDVIVFDTPLIDKSIGYSRESGIFTTHCPGLYQLTFTAYGDSNSEFSLRKRPSPSTTSWNKIVATGKSGGTHTVFLDMEVGEQAAVFVDSGSPSLSSHTFSGYRVYKKI</sequence>
<dbReference type="InterPro" id="IPR008983">
    <property type="entry name" value="Tumour_necrosis_fac-like_dom"/>
</dbReference>
<gene>
    <name evidence="3" type="ORF">PYX00_000565</name>
</gene>
<evidence type="ECO:0000313" key="3">
    <source>
        <dbReference type="EMBL" id="KAL0278883.1"/>
    </source>
</evidence>
<feature type="chain" id="PRO_5043766552" description="C1q domain-containing protein" evidence="1">
    <location>
        <begin position="17"/>
        <end position="167"/>
    </location>
</feature>